<dbReference type="Proteomes" id="UP000007875">
    <property type="component" value="Unassembled WGS sequence"/>
</dbReference>
<keyword evidence="7" id="KW-1185">Reference proteome</keyword>
<dbReference type="Gene3D" id="1.20.5.1500">
    <property type="match status" value="1"/>
</dbReference>
<dbReference type="FunFam" id="3.30.1120.90:FF:000001">
    <property type="entry name" value="Nucleosome assembly protein 1-like 1"/>
    <property type="match status" value="1"/>
</dbReference>
<proteinExistence type="inferred from homology"/>
<evidence type="ECO:0000256" key="4">
    <source>
        <dbReference type="RuleBase" id="RU003876"/>
    </source>
</evidence>
<reference evidence="6" key="3">
    <citation type="submission" date="2025-09" db="UniProtKB">
        <authorList>
            <consortium name="Ensembl"/>
        </authorList>
    </citation>
    <scope>IDENTIFICATION</scope>
</reference>
<feature type="region of interest" description="Disordered" evidence="5">
    <location>
        <begin position="127"/>
        <end position="165"/>
    </location>
</feature>
<dbReference type="Pfam" id="PF00956">
    <property type="entry name" value="NAP"/>
    <property type="match status" value="1"/>
</dbReference>
<evidence type="ECO:0000313" key="7">
    <source>
        <dbReference type="Proteomes" id="UP000007875"/>
    </source>
</evidence>
<dbReference type="GeneTree" id="ENSGT00940000153362"/>
<reference evidence="7" key="1">
    <citation type="submission" date="2003-08" db="EMBL/GenBank/DDBJ databases">
        <authorList>
            <person name="Birren B."/>
            <person name="Nusbaum C."/>
            <person name="Abebe A."/>
            <person name="Abouelleil A."/>
            <person name="Adekoya E."/>
            <person name="Ait-zahra M."/>
            <person name="Allen N."/>
            <person name="Allen T."/>
            <person name="An P."/>
            <person name="Anderson M."/>
            <person name="Anderson S."/>
            <person name="Arachchi H."/>
            <person name="Armbruster J."/>
            <person name="Bachantsang P."/>
            <person name="Baldwin J."/>
            <person name="Barry A."/>
            <person name="Bayul T."/>
            <person name="Blitshsteyn B."/>
            <person name="Bloom T."/>
            <person name="Blye J."/>
            <person name="Boguslavskiy L."/>
            <person name="Borowsky M."/>
            <person name="Boukhgalter B."/>
            <person name="Brunache A."/>
            <person name="Butler J."/>
            <person name="Calixte N."/>
            <person name="Calvo S."/>
            <person name="Camarata J."/>
            <person name="Campo K."/>
            <person name="Chang J."/>
            <person name="Cheshatsang Y."/>
            <person name="Citroen M."/>
            <person name="Collymore A."/>
            <person name="Considine T."/>
            <person name="Cook A."/>
            <person name="Cooke P."/>
            <person name="Corum B."/>
            <person name="Cuomo C."/>
            <person name="David R."/>
            <person name="Dawoe T."/>
            <person name="Degray S."/>
            <person name="Dodge S."/>
            <person name="Dooley K."/>
            <person name="Dorje P."/>
            <person name="Dorjee K."/>
            <person name="Dorris L."/>
            <person name="Duffey N."/>
            <person name="Dupes A."/>
            <person name="Elkins T."/>
            <person name="Engels R."/>
            <person name="Erickson J."/>
            <person name="Farina A."/>
            <person name="Faro S."/>
            <person name="Ferreira P."/>
            <person name="Fischer H."/>
            <person name="Fitzgerald M."/>
            <person name="Foley K."/>
            <person name="Gage D."/>
            <person name="Galagan J."/>
            <person name="Gearin G."/>
            <person name="Gnerre S."/>
            <person name="Gnirke A."/>
            <person name="Goyette A."/>
            <person name="Graham J."/>
            <person name="Grandbois E."/>
            <person name="Gyaltsen K."/>
            <person name="Hafez N."/>
            <person name="Hagopian D."/>
            <person name="Hagos B."/>
            <person name="Hall J."/>
            <person name="Hatcher B."/>
            <person name="Heller A."/>
            <person name="Higgins H."/>
            <person name="Honan T."/>
            <person name="Horn A."/>
            <person name="Houde N."/>
            <person name="Hughes L."/>
            <person name="Hulme W."/>
            <person name="Husby E."/>
            <person name="Iliev I."/>
            <person name="Jaffe D."/>
            <person name="Jones C."/>
            <person name="Kamal M."/>
            <person name="Kamat A."/>
            <person name="Kamvysselis M."/>
            <person name="Karlsson E."/>
            <person name="Kells C."/>
            <person name="Kieu A."/>
            <person name="Kisner P."/>
            <person name="Kodira C."/>
            <person name="Kulbokas E."/>
            <person name="Labutti K."/>
            <person name="Lama D."/>
            <person name="Landers T."/>
            <person name="Leger J."/>
            <person name="Levine S."/>
            <person name="Lewis D."/>
            <person name="Lewis T."/>
            <person name="Lindblad-toh K."/>
            <person name="Liu X."/>
            <person name="Lokyitsang T."/>
            <person name="Lokyitsang Y."/>
            <person name="Lucien O."/>
            <person name="Lui A."/>
            <person name="Ma L.J."/>
            <person name="Mabbitt R."/>
            <person name="Macdonald J."/>
            <person name="Maclean C."/>
            <person name="Major J."/>
            <person name="Manning J."/>
            <person name="Marabella R."/>
            <person name="Maru K."/>
            <person name="Matthews C."/>
            <person name="Mauceli E."/>
            <person name="Mccarthy M."/>
            <person name="Mcdonough S."/>
            <person name="Mcghee T."/>
            <person name="Meldrim J."/>
            <person name="Meneus L."/>
            <person name="Mesirov J."/>
            <person name="Mihalev A."/>
            <person name="Mihova T."/>
            <person name="Mikkelsen T."/>
            <person name="Mlenga V."/>
            <person name="Moru K."/>
            <person name="Mozes J."/>
            <person name="Mulrain L."/>
            <person name="Munson G."/>
            <person name="Naylor J."/>
            <person name="Newes C."/>
            <person name="Nguyen C."/>
            <person name="Nguyen N."/>
            <person name="Nguyen T."/>
            <person name="Nicol R."/>
            <person name="Nielsen C."/>
            <person name="Nizzari M."/>
            <person name="Norbu C."/>
            <person name="Norbu N."/>
            <person name="O'donnell P."/>
            <person name="Okoawo O."/>
            <person name="O'leary S."/>
            <person name="Omotosho B."/>
            <person name="O'neill K."/>
            <person name="Osman S."/>
            <person name="Parker S."/>
            <person name="Perrin D."/>
            <person name="Phunkhang P."/>
            <person name="Piqani B."/>
            <person name="Purcell S."/>
            <person name="Rachupka T."/>
            <person name="Ramasamy U."/>
            <person name="Rameau R."/>
            <person name="Ray V."/>
            <person name="Raymond C."/>
            <person name="Retta R."/>
            <person name="Richardson S."/>
            <person name="Rise C."/>
            <person name="Rodriguez J."/>
            <person name="Rogers J."/>
            <person name="Rogov P."/>
            <person name="Rutman M."/>
            <person name="Schupbach R."/>
            <person name="Seaman C."/>
            <person name="Settipalli S."/>
            <person name="Sharpe T."/>
            <person name="Sheridan J."/>
            <person name="Sherpa N."/>
            <person name="Shi J."/>
            <person name="Smirnov S."/>
            <person name="Smith C."/>
            <person name="Sougnez C."/>
            <person name="Spencer B."/>
            <person name="Stalker J."/>
            <person name="Stange-thomann N."/>
            <person name="Stavropoulos S."/>
            <person name="Stetson K."/>
            <person name="Stone C."/>
            <person name="Stone S."/>
            <person name="Stubbs M."/>
            <person name="Talamas J."/>
            <person name="Tchuinga P."/>
            <person name="Tenzing P."/>
            <person name="Tesfaye S."/>
            <person name="Theodore J."/>
            <person name="Thoulutsang Y."/>
            <person name="Topham K."/>
            <person name="Towey S."/>
            <person name="Tsamla T."/>
            <person name="Tsomo N."/>
            <person name="Vallee D."/>
            <person name="Vassiliev H."/>
            <person name="Venkataraman V."/>
            <person name="Vinson J."/>
            <person name="Vo A."/>
            <person name="Wade C."/>
            <person name="Wang S."/>
            <person name="Wangchuk T."/>
            <person name="Wangdi T."/>
            <person name="Whittaker C."/>
            <person name="Wilkinson J."/>
            <person name="Wu Y."/>
            <person name="Wyman D."/>
            <person name="Yadav S."/>
            <person name="Yang S."/>
            <person name="Yang X."/>
            <person name="Yeager S."/>
            <person name="Yee E."/>
            <person name="Young G."/>
            <person name="Zainoun J."/>
            <person name="Zembeck L."/>
            <person name="Zimmer A."/>
            <person name="Zody M."/>
            <person name="Lander E."/>
        </authorList>
    </citation>
    <scope>NUCLEOTIDE SEQUENCE [LARGE SCALE GENOMIC DNA]</scope>
</reference>
<feature type="compositionally biased region" description="Basic and acidic residues" evidence="5">
    <location>
        <begin position="143"/>
        <end position="159"/>
    </location>
</feature>
<dbReference type="GO" id="GO:0005634">
    <property type="term" value="C:nucleus"/>
    <property type="evidence" value="ECO:0007669"/>
    <property type="project" value="UniProtKB-SubCell"/>
</dbReference>
<dbReference type="FunFam" id="1.20.5.1500:FF:000001">
    <property type="entry name" value="Nucleosome assembly protein 1-like 1"/>
    <property type="match status" value="1"/>
</dbReference>
<feature type="region of interest" description="Disordered" evidence="5">
    <location>
        <begin position="349"/>
        <end position="404"/>
    </location>
</feature>
<keyword evidence="3" id="KW-0539">Nucleus</keyword>
<dbReference type="SUPFAM" id="SSF143113">
    <property type="entry name" value="NAP-like"/>
    <property type="match status" value="1"/>
</dbReference>
<organism evidence="6 7">
    <name type="scientific">Ciona savignyi</name>
    <name type="common">Pacific transparent sea squirt</name>
    <dbReference type="NCBI Taxonomy" id="51511"/>
    <lineage>
        <taxon>Eukaryota</taxon>
        <taxon>Metazoa</taxon>
        <taxon>Chordata</taxon>
        <taxon>Tunicata</taxon>
        <taxon>Ascidiacea</taxon>
        <taxon>Phlebobranchia</taxon>
        <taxon>Cionidae</taxon>
        <taxon>Ciona</taxon>
    </lineage>
</organism>
<dbReference type="GO" id="GO:0006334">
    <property type="term" value="P:nucleosome assembly"/>
    <property type="evidence" value="ECO:0007669"/>
    <property type="project" value="InterPro"/>
</dbReference>
<evidence type="ECO:0000256" key="2">
    <source>
        <dbReference type="ARBA" id="ARBA00009947"/>
    </source>
</evidence>
<dbReference type="FunCoup" id="H2Z194">
    <property type="interactions" value="596"/>
</dbReference>
<dbReference type="STRING" id="51511.ENSCSAVP00000011356"/>
<evidence type="ECO:0000256" key="3">
    <source>
        <dbReference type="ARBA" id="ARBA00023242"/>
    </source>
</evidence>
<feature type="compositionally biased region" description="Acidic residues" evidence="5">
    <location>
        <begin position="127"/>
        <end position="142"/>
    </location>
</feature>
<dbReference type="eggNOG" id="KOG1507">
    <property type="taxonomic scope" value="Eukaryota"/>
</dbReference>
<evidence type="ECO:0008006" key="8">
    <source>
        <dbReference type="Google" id="ProtNLM"/>
    </source>
</evidence>
<reference evidence="6" key="2">
    <citation type="submission" date="2025-08" db="UniProtKB">
        <authorList>
            <consortium name="Ensembl"/>
        </authorList>
    </citation>
    <scope>IDENTIFICATION</scope>
</reference>
<dbReference type="OMA" id="AAECKQN"/>
<feature type="compositionally biased region" description="Acidic residues" evidence="5">
    <location>
        <begin position="350"/>
        <end position="369"/>
    </location>
</feature>
<accession>H2Z194</accession>
<protein>
    <recommendedName>
        <fullName evidence="8">Nucleosome assembly protein 1-like 1</fullName>
    </recommendedName>
</protein>
<feature type="compositionally biased region" description="Acidic residues" evidence="5">
    <location>
        <begin position="376"/>
        <end position="386"/>
    </location>
</feature>
<dbReference type="InParanoid" id="H2Z194"/>
<dbReference type="AlphaFoldDB" id="H2Z194"/>
<dbReference type="Gene3D" id="3.30.1120.90">
    <property type="entry name" value="Nucleosome assembly protein"/>
    <property type="match status" value="1"/>
</dbReference>
<comment type="similarity">
    <text evidence="2 4">Belongs to the nucleosome assembly protein (NAP) family.</text>
</comment>
<feature type="compositionally biased region" description="Basic and acidic residues" evidence="5">
    <location>
        <begin position="387"/>
        <end position="404"/>
    </location>
</feature>
<comment type="subcellular location">
    <subcellularLocation>
        <location evidence="1">Nucleus</location>
    </subcellularLocation>
</comment>
<evidence type="ECO:0000256" key="5">
    <source>
        <dbReference type="SAM" id="MobiDB-lite"/>
    </source>
</evidence>
<name>H2Z194_CIOSA</name>
<dbReference type="Ensembl" id="ENSCSAVT00000011489.1">
    <property type="protein sequence ID" value="ENSCSAVP00000011356.1"/>
    <property type="gene ID" value="ENSCSAVG00000006648.1"/>
</dbReference>
<evidence type="ECO:0000256" key="1">
    <source>
        <dbReference type="ARBA" id="ARBA00004123"/>
    </source>
</evidence>
<dbReference type="InterPro" id="IPR002164">
    <property type="entry name" value="NAP_family"/>
</dbReference>
<evidence type="ECO:0000313" key="6">
    <source>
        <dbReference type="Ensembl" id="ENSCSAVP00000011356.1"/>
    </source>
</evidence>
<sequence>MSSGDTDAQAVAVKEDYEDKVEVVDEVTTTVPSASELTSEMMQNPQILAALQQRLESIVGSPSGYIDSLPKVIKRRIHALKNLQVESTKIEAKFYEEVHELERKYSLMYQPLFEKRSLVVNGSYEPTEEECEWESDNEEDEEKNGAKDENEVEDKVKLESEDDSNDAKGIPEFWLTIFKNIPILQEMVQEHDEPILKAMQDIRVVFSKSDEPMGFTLDFVFESNPYFSNKVLTKSYQMQSQPDEKEPFTFEGPEIISCTGCKIDWAKGKNVTVKTIQKKQKHKGRGTVRTVKKQVSNDSFFNFFNPPDVPEDDADMDEETENLLARDFEIGHLIRERVVPRAVLYFTGEAGDDDFDEEEEEDEDEEDGEFNMGGTDDSDSQNDSDYDPEKDPKSKETPQECKQQ</sequence>
<dbReference type="PANTHER" id="PTHR11875">
    <property type="entry name" value="TESTIS-SPECIFIC Y-ENCODED PROTEIN"/>
    <property type="match status" value="1"/>
</dbReference>
<dbReference type="InterPro" id="IPR037231">
    <property type="entry name" value="NAP-like_sf"/>
</dbReference>